<gene>
    <name evidence="1" type="ORF">GCM10010411_39190</name>
</gene>
<dbReference type="RefSeq" id="WP_344542788.1">
    <property type="nucleotide sequence ID" value="NZ_BAAATD010000005.1"/>
</dbReference>
<sequence length="59" mass="6610">MPKVTDNEDGSKTFSVNSRELRELKSLLNEQTLSFKKVVQIADGPGVRETLKFVRSVVS</sequence>
<comment type="caution">
    <text evidence="1">The sequence shown here is derived from an EMBL/GenBank/DDBJ whole genome shotgun (WGS) entry which is preliminary data.</text>
</comment>
<evidence type="ECO:0000313" key="1">
    <source>
        <dbReference type="EMBL" id="GAA2601599.1"/>
    </source>
</evidence>
<keyword evidence="2" id="KW-1185">Reference proteome</keyword>
<organism evidence="1 2">
    <name type="scientific">Actinomadura fulvescens</name>
    <dbReference type="NCBI Taxonomy" id="46160"/>
    <lineage>
        <taxon>Bacteria</taxon>
        <taxon>Bacillati</taxon>
        <taxon>Actinomycetota</taxon>
        <taxon>Actinomycetes</taxon>
        <taxon>Streptosporangiales</taxon>
        <taxon>Thermomonosporaceae</taxon>
        <taxon>Actinomadura</taxon>
    </lineage>
</organism>
<dbReference type="EMBL" id="BAAATD010000005">
    <property type="protein sequence ID" value="GAA2601599.1"/>
    <property type="molecule type" value="Genomic_DNA"/>
</dbReference>
<dbReference type="Proteomes" id="UP001501509">
    <property type="component" value="Unassembled WGS sequence"/>
</dbReference>
<evidence type="ECO:0000313" key="2">
    <source>
        <dbReference type="Proteomes" id="UP001501509"/>
    </source>
</evidence>
<reference evidence="2" key="1">
    <citation type="journal article" date="2019" name="Int. J. Syst. Evol. Microbiol.">
        <title>The Global Catalogue of Microorganisms (GCM) 10K type strain sequencing project: providing services to taxonomists for standard genome sequencing and annotation.</title>
        <authorList>
            <consortium name="The Broad Institute Genomics Platform"/>
            <consortium name="The Broad Institute Genome Sequencing Center for Infectious Disease"/>
            <person name="Wu L."/>
            <person name="Ma J."/>
        </authorList>
    </citation>
    <scope>NUCLEOTIDE SEQUENCE [LARGE SCALE GENOMIC DNA]</scope>
    <source>
        <strain evidence="2">JCM 6833</strain>
    </source>
</reference>
<proteinExistence type="predicted"/>
<protein>
    <submittedName>
        <fullName evidence="1">Uncharacterized protein</fullName>
    </submittedName>
</protein>
<accession>A0ABP6C543</accession>
<name>A0ABP6C543_9ACTN</name>